<gene>
    <name evidence="1" type="ORF">TevJSym_ab01280</name>
</gene>
<comment type="caution">
    <text evidence="1">The sequence shown here is derived from an EMBL/GenBank/DDBJ whole genome shotgun (WGS) entry which is preliminary data.</text>
</comment>
<accession>G2FBU4</accession>
<keyword evidence="2" id="KW-1185">Reference proteome</keyword>
<protein>
    <submittedName>
        <fullName evidence="1">Uncharacterized protein</fullName>
    </submittedName>
</protein>
<reference evidence="1 2" key="1">
    <citation type="journal article" date="2011" name="ISME J.">
        <title>The endosymbionts of the deep-sea tubeworms Riftia pachyptila and Tevnia jerichonana share an identical physiology as revealed by proteogenomic analyses.</title>
        <authorList>
            <person name="Gardebrecht A."/>
            <person name="Markert S."/>
            <person name="Felbeck H."/>
            <person name="Thuermer A."/>
            <person name="Albrecht D."/>
            <person name="Wollherr A."/>
            <person name="Kabisch J."/>
            <person name="Lehmann R."/>
            <person name="Daniel R."/>
            <person name="Liesegang H."/>
            <person name="Hecker M."/>
            <person name="Sievert S.M."/>
            <person name="Schweder T."/>
        </authorList>
    </citation>
    <scope>NUCLEOTIDE SEQUENCE [LARGE SCALE GENOMIC DNA]</scope>
</reference>
<proteinExistence type="predicted"/>
<dbReference type="AlphaFoldDB" id="G2FBU4"/>
<dbReference type="EMBL" id="AFZB01000002">
    <property type="protein sequence ID" value="EGW55775.1"/>
    <property type="molecule type" value="Genomic_DNA"/>
</dbReference>
<dbReference type="Proteomes" id="UP000005167">
    <property type="component" value="Unassembled WGS sequence"/>
</dbReference>
<evidence type="ECO:0000313" key="2">
    <source>
        <dbReference type="Proteomes" id="UP000005167"/>
    </source>
</evidence>
<name>G2FBU4_9GAMM</name>
<organism evidence="1 2">
    <name type="scientific">endosymbiont of Tevnia jerichonana</name>
    <name type="common">vent Tica</name>
    <dbReference type="NCBI Taxonomy" id="1049564"/>
    <lineage>
        <taxon>Bacteria</taxon>
        <taxon>Pseudomonadati</taxon>
        <taxon>Pseudomonadota</taxon>
        <taxon>Gammaproteobacteria</taxon>
        <taxon>sulfur-oxidizing symbionts</taxon>
    </lineage>
</organism>
<evidence type="ECO:0000313" key="1">
    <source>
        <dbReference type="EMBL" id="EGW55775.1"/>
    </source>
</evidence>
<sequence>MGHNNICKQAAQICLNIDRFKGDASLTYGFEYSGGGDCHYDYSFPEQIFS</sequence>